<dbReference type="Gene3D" id="3.40.640.10">
    <property type="entry name" value="Type I PLP-dependent aspartate aminotransferase-like (Major domain)"/>
    <property type="match status" value="1"/>
</dbReference>
<dbReference type="PANTHER" id="PTHR46383:SF1">
    <property type="entry name" value="ASPARTATE AMINOTRANSFERASE"/>
    <property type="match status" value="1"/>
</dbReference>
<dbReference type="InterPro" id="IPR015422">
    <property type="entry name" value="PyrdxlP-dep_Trfase_small"/>
</dbReference>
<dbReference type="CDD" id="cd00609">
    <property type="entry name" value="AAT_like"/>
    <property type="match status" value="1"/>
</dbReference>
<dbReference type="InterPro" id="IPR004838">
    <property type="entry name" value="NHTrfase_class1_PyrdxlP-BS"/>
</dbReference>
<dbReference type="EMBL" id="FNGV01000004">
    <property type="protein sequence ID" value="SDL98831.1"/>
    <property type="molecule type" value="Genomic_DNA"/>
</dbReference>
<evidence type="ECO:0000313" key="8">
    <source>
        <dbReference type="EMBL" id="SDL98831.1"/>
    </source>
</evidence>
<evidence type="ECO:0000313" key="9">
    <source>
        <dbReference type="Proteomes" id="UP000199440"/>
    </source>
</evidence>
<dbReference type="InterPro" id="IPR050596">
    <property type="entry name" value="AspAT/PAT-like"/>
</dbReference>
<accession>A0A1G9PK16</accession>
<keyword evidence="3 6" id="KW-0032">Aminotransferase</keyword>
<dbReference type="Proteomes" id="UP000199440">
    <property type="component" value="Unassembled WGS sequence"/>
</dbReference>
<evidence type="ECO:0000256" key="4">
    <source>
        <dbReference type="ARBA" id="ARBA00022679"/>
    </source>
</evidence>
<reference evidence="8 9" key="1">
    <citation type="submission" date="2016-10" db="EMBL/GenBank/DDBJ databases">
        <authorList>
            <person name="de Groot N.N."/>
        </authorList>
    </citation>
    <scope>NUCLEOTIDE SEQUENCE [LARGE SCALE GENOMIC DNA]</scope>
    <source>
        <strain evidence="8 9">DSM 19886</strain>
    </source>
</reference>
<comment type="similarity">
    <text evidence="2 6">Belongs to the class-I pyridoxal-phosphate-dependent aminotransferase family.</text>
</comment>
<gene>
    <name evidence="8" type="ORF">SAMN04488514_10430</name>
</gene>
<dbReference type="PROSITE" id="PS00105">
    <property type="entry name" value="AA_TRANSFER_CLASS_1"/>
    <property type="match status" value="1"/>
</dbReference>
<keyword evidence="9" id="KW-1185">Reference proteome</keyword>
<dbReference type="GO" id="GO:0006520">
    <property type="term" value="P:amino acid metabolic process"/>
    <property type="evidence" value="ECO:0007669"/>
    <property type="project" value="InterPro"/>
</dbReference>
<keyword evidence="4 6" id="KW-0808">Transferase</keyword>
<dbReference type="GO" id="GO:0030170">
    <property type="term" value="F:pyridoxal phosphate binding"/>
    <property type="evidence" value="ECO:0007669"/>
    <property type="project" value="InterPro"/>
</dbReference>
<sequence>MTPSLATQELSDRINSLAPSATLEMAAKARELRAAGKDIIGLSLGEPDFNTPGYIKDAAIQAINDDYNAYTPVDGYVELKDAIITKFKRDNGISYERPQIVVSTGAKQALYNIAQVVLNKGDEVILPCPYWVSYSDIVKLADGVPVEVATSIDDDFKMTPEQLEAAITPKTKMLWYSSPCNPSGSIYSETELRALADVLQKYPQIIVVSDEIYEHINYGVTAHASMAAFEDMYDRTVTVNGVAKAFAMTGWRIGYIGAPTYIARACNKLQGQVTSGANCIAQRAVITALTESPDRIQYMVDEFKERRQLILGLLNDIEGFRCNEPEGAFYVYPDVTAYFGKTLKGATINNASDFALYLLEHANVATVTGDAFGNGDCIRISYAASEAEIKEAISRIKAALS</sequence>
<evidence type="ECO:0000256" key="3">
    <source>
        <dbReference type="ARBA" id="ARBA00022576"/>
    </source>
</evidence>
<dbReference type="InterPro" id="IPR015424">
    <property type="entry name" value="PyrdxlP-dep_Trfase"/>
</dbReference>
<dbReference type="EC" id="2.6.1.-" evidence="6"/>
<dbReference type="SUPFAM" id="SSF53383">
    <property type="entry name" value="PLP-dependent transferases"/>
    <property type="match status" value="1"/>
</dbReference>
<dbReference type="PANTHER" id="PTHR46383">
    <property type="entry name" value="ASPARTATE AMINOTRANSFERASE"/>
    <property type="match status" value="1"/>
</dbReference>
<evidence type="ECO:0000256" key="2">
    <source>
        <dbReference type="ARBA" id="ARBA00007441"/>
    </source>
</evidence>
<dbReference type="InterPro" id="IPR015421">
    <property type="entry name" value="PyrdxlP-dep_Trfase_major"/>
</dbReference>
<evidence type="ECO:0000256" key="1">
    <source>
        <dbReference type="ARBA" id="ARBA00001933"/>
    </source>
</evidence>
<evidence type="ECO:0000256" key="5">
    <source>
        <dbReference type="ARBA" id="ARBA00022898"/>
    </source>
</evidence>
<protein>
    <recommendedName>
        <fullName evidence="6">Aminotransferase</fullName>
        <ecNumber evidence="6">2.6.1.-</ecNumber>
    </recommendedName>
</protein>
<name>A0A1G9PK16_9FLAO</name>
<dbReference type="AlphaFoldDB" id="A0A1G9PK16"/>
<organism evidence="8 9">
    <name type="scientific">Kriegella aquimaris</name>
    <dbReference type="NCBI Taxonomy" id="192904"/>
    <lineage>
        <taxon>Bacteria</taxon>
        <taxon>Pseudomonadati</taxon>
        <taxon>Bacteroidota</taxon>
        <taxon>Flavobacteriia</taxon>
        <taxon>Flavobacteriales</taxon>
        <taxon>Flavobacteriaceae</taxon>
        <taxon>Kriegella</taxon>
    </lineage>
</organism>
<comment type="cofactor">
    <cofactor evidence="1 6">
        <name>pyridoxal 5'-phosphate</name>
        <dbReference type="ChEBI" id="CHEBI:597326"/>
    </cofactor>
</comment>
<dbReference type="InterPro" id="IPR004839">
    <property type="entry name" value="Aminotransferase_I/II_large"/>
</dbReference>
<keyword evidence="5" id="KW-0663">Pyridoxal phosphate</keyword>
<dbReference type="OrthoDB" id="9802328at2"/>
<dbReference type="STRING" id="192904.SAMN04488514_10430"/>
<dbReference type="Pfam" id="PF00155">
    <property type="entry name" value="Aminotran_1_2"/>
    <property type="match status" value="1"/>
</dbReference>
<dbReference type="GO" id="GO:0008483">
    <property type="term" value="F:transaminase activity"/>
    <property type="evidence" value="ECO:0007669"/>
    <property type="project" value="UniProtKB-KW"/>
</dbReference>
<dbReference type="Gene3D" id="3.90.1150.10">
    <property type="entry name" value="Aspartate Aminotransferase, domain 1"/>
    <property type="match status" value="1"/>
</dbReference>
<feature type="domain" description="Aminotransferase class I/classII large" evidence="7">
    <location>
        <begin position="37"/>
        <end position="396"/>
    </location>
</feature>
<dbReference type="FunFam" id="3.40.640.10:FF:000033">
    <property type="entry name" value="Aspartate aminotransferase"/>
    <property type="match status" value="1"/>
</dbReference>
<dbReference type="RefSeq" id="WP_089888279.1">
    <property type="nucleotide sequence ID" value="NZ_FNGV01000004.1"/>
</dbReference>
<evidence type="ECO:0000259" key="7">
    <source>
        <dbReference type="Pfam" id="PF00155"/>
    </source>
</evidence>
<evidence type="ECO:0000256" key="6">
    <source>
        <dbReference type="RuleBase" id="RU000481"/>
    </source>
</evidence>
<proteinExistence type="inferred from homology"/>